<organism evidence="9 10">
    <name type="scientific">Candidatus Polarisedimenticola svalbardensis</name>
    <dbReference type="NCBI Taxonomy" id="2886004"/>
    <lineage>
        <taxon>Bacteria</taxon>
        <taxon>Pseudomonadati</taxon>
        <taxon>Acidobacteriota</taxon>
        <taxon>Candidatus Polarisedimenticolia</taxon>
        <taxon>Candidatus Polarisedimenticolales</taxon>
        <taxon>Candidatus Polarisedimenticolaceae</taxon>
        <taxon>Candidatus Polarisedimenticola</taxon>
    </lineage>
</organism>
<dbReference type="InterPro" id="IPR049177">
    <property type="entry name" value="MgtC_SapB_SrpB_YhiD_N"/>
</dbReference>
<evidence type="ECO:0000256" key="2">
    <source>
        <dbReference type="ARBA" id="ARBA00009298"/>
    </source>
</evidence>
<sequence length="230" mass="24693">MMLVETTEGDGMLNGDLQLLSNHGVHLAAQVLAAILAGGMLGYERQRLSKPVGILTAVLVTLGATIIVMAGNLLSESTGGDPTRLPSMIVSGIGFIGAGAIIRSKFRVSGLASAATIWVLGALGVLIGSGHPLLAMSLALVLLLLLRLIPKLEHMLFSKRACLHMTLGVRKEKLEQLQEYLSENQVTYQTLPSTGDRSILSINECGVEHRNEFLRELRKFEGLLDLTADR</sequence>
<dbReference type="Pfam" id="PF02308">
    <property type="entry name" value="MgtC"/>
    <property type="match status" value="1"/>
</dbReference>
<name>A0A8J6XY31_9BACT</name>
<comment type="similarity">
    <text evidence="2">Belongs to the MgtC/SapB family.</text>
</comment>
<dbReference type="GO" id="GO:0005886">
    <property type="term" value="C:plasma membrane"/>
    <property type="evidence" value="ECO:0007669"/>
    <property type="project" value="UniProtKB-SubCell"/>
</dbReference>
<dbReference type="EMBL" id="JACXWD010000009">
    <property type="protein sequence ID" value="MBD3867345.1"/>
    <property type="molecule type" value="Genomic_DNA"/>
</dbReference>
<evidence type="ECO:0000256" key="5">
    <source>
        <dbReference type="ARBA" id="ARBA00022989"/>
    </source>
</evidence>
<evidence type="ECO:0000256" key="3">
    <source>
        <dbReference type="ARBA" id="ARBA00022475"/>
    </source>
</evidence>
<gene>
    <name evidence="9" type="ORF">IFK94_04385</name>
</gene>
<evidence type="ECO:0000313" key="10">
    <source>
        <dbReference type="Proteomes" id="UP000648239"/>
    </source>
</evidence>
<dbReference type="PRINTS" id="PR01837">
    <property type="entry name" value="MGTCSAPBPROT"/>
</dbReference>
<evidence type="ECO:0000259" key="8">
    <source>
        <dbReference type="Pfam" id="PF02308"/>
    </source>
</evidence>
<feature type="transmembrane region" description="Helical" evidence="7">
    <location>
        <begin position="109"/>
        <end position="127"/>
    </location>
</feature>
<keyword evidence="5 7" id="KW-1133">Transmembrane helix</keyword>
<dbReference type="Proteomes" id="UP000648239">
    <property type="component" value="Unassembled WGS sequence"/>
</dbReference>
<accession>A0A8J6XY31</accession>
<dbReference type="PANTHER" id="PTHR33778:SF1">
    <property type="entry name" value="MAGNESIUM TRANSPORTER YHID-RELATED"/>
    <property type="match status" value="1"/>
</dbReference>
<proteinExistence type="inferred from homology"/>
<dbReference type="AlphaFoldDB" id="A0A8J6XY31"/>
<protein>
    <submittedName>
        <fullName evidence="9">MgtC/SapB family protein</fullName>
    </submittedName>
</protein>
<keyword evidence="3" id="KW-1003">Cell membrane</keyword>
<feature type="transmembrane region" description="Helical" evidence="7">
    <location>
        <begin position="20"/>
        <end position="41"/>
    </location>
</feature>
<dbReference type="PANTHER" id="PTHR33778">
    <property type="entry name" value="PROTEIN MGTC"/>
    <property type="match status" value="1"/>
</dbReference>
<keyword evidence="6 7" id="KW-0472">Membrane</keyword>
<feature type="transmembrane region" description="Helical" evidence="7">
    <location>
        <begin position="53"/>
        <end position="73"/>
    </location>
</feature>
<keyword evidence="4 7" id="KW-0812">Transmembrane</keyword>
<dbReference type="InterPro" id="IPR003416">
    <property type="entry name" value="MgtC/SapB/SrpB/YhiD_fam"/>
</dbReference>
<evidence type="ECO:0000256" key="6">
    <source>
        <dbReference type="ARBA" id="ARBA00023136"/>
    </source>
</evidence>
<feature type="transmembrane region" description="Helical" evidence="7">
    <location>
        <begin position="133"/>
        <end position="150"/>
    </location>
</feature>
<evidence type="ECO:0000256" key="1">
    <source>
        <dbReference type="ARBA" id="ARBA00004651"/>
    </source>
</evidence>
<evidence type="ECO:0000256" key="4">
    <source>
        <dbReference type="ARBA" id="ARBA00022692"/>
    </source>
</evidence>
<feature type="transmembrane region" description="Helical" evidence="7">
    <location>
        <begin position="85"/>
        <end position="102"/>
    </location>
</feature>
<feature type="domain" description="MgtC/SapB/SrpB/YhiD N-terminal" evidence="8">
    <location>
        <begin position="32"/>
        <end position="154"/>
    </location>
</feature>
<evidence type="ECO:0000256" key="7">
    <source>
        <dbReference type="SAM" id="Phobius"/>
    </source>
</evidence>
<comment type="subcellular location">
    <subcellularLocation>
        <location evidence="1">Cell membrane</location>
        <topology evidence="1">Multi-pass membrane protein</topology>
    </subcellularLocation>
</comment>
<reference evidence="9 10" key="1">
    <citation type="submission" date="2020-08" db="EMBL/GenBank/DDBJ databases">
        <title>Acidobacteriota in marine sediments use diverse sulfur dissimilation pathways.</title>
        <authorList>
            <person name="Wasmund K."/>
        </authorList>
    </citation>
    <scope>NUCLEOTIDE SEQUENCE [LARGE SCALE GENOMIC DNA]</scope>
    <source>
        <strain evidence="9">MAG AM4</strain>
    </source>
</reference>
<comment type="caution">
    <text evidence="9">The sequence shown here is derived from an EMBL/GenBank/DDBJ whole genome shotgun (WGS) entry which is preliminary data.</text>
</comment>
<evidence type="ECO:0000313" key="9">
    <source>
        <dbReference type="EMBL" id="MBD3867345.1"/>
    </source>
</evidence>